<dbReference type="EMBL" id="JAARWN010000007">
    <property type="protein sequence ID" value="MBC1936511.1"/>
    <property type="molecule type" value="Genomic_DNA"/>
</dbReference>
<accession>A0A7X0Y3U9</accession>
<dbReference type="RefSeq" id="WP_185526108.1">
    <property type="nucleotide sequence ID" value="NZ_JAARWN010000007.1"/>
</dbReference>
<dbReference type="InterPro" id="IPR050406">
    <property type="entry name" value="FGGY_Carb_Kinase"/>
</dbReference>
<evidence type="ECO:0000313" key="6">
    <source>
        <dbReference type="Proteomes" id="UP000535908"/>
    </source>
</evidence>
<dbReference type="SUPFAM" id="SSF53067">
    <property type="entry name" value="Actin-like ATPase domain"/>
    <property type="match status" value="1"/>
</dbReference>
<keyword evidence="2" id="KW-0808">Transferase</keyword>
<dbReference type="GO" id="GO:0016301">
    <property type="term" value="F:kinase activity"/>
    <property type="evidence" value="ECO:0007669"/>
    <property type="project" value="UniProtKB-KW"/>
</dbReference>
<evidence type="ECO:0000256" key="3">
    <source>
        <dbReference type="ARBA" id="ARBA00022777"/>
    </source>
</evidence>
<dbReference type="Proteomes" id="UP000535908">
    <property type="component" value="Unassembled WGS sequence"/>
</dbReference>
<dbReference type="PANTHER" id="PTHR43095">
    <property type="entry name" value="SUGAR KINASE"/>
    <property type="match status" value="1"/>
</dbReference>
<comment type="similarity">
    <text evidence="1">Belongs to the FGGY kinase family.</text>
</comment>
<evidence type="ECO:0000256" key="2">
    <source>
        <dbReference type="ARBA" id="ARBA00022679"/>
    </source>
</evidence>
<dbReference type="InterPro" id="IPR043129">
    <property type="entry name" value="ATPase_NBD"/>
</dbReference>
<feature type="domain" description="Carbohydrate kinase FGGY C-terminal" evidence="4">
    <location>
        <begin position="2"/>
        <end position="75"/>
    </location>
</feature>
<evidence type="ECO:0000313" key="5">
    <source>
        <dbReference type="EMBL" id="MBC1936511.1"/>
    </source>
</evidence>
<keyword evidence="3" id="KW-0418">Kinase</keyword>
<dbReference type="Gene3D" id="3.30.420.40">
    <property type="match status" value="1"/>
</dbReference>
<reference evidence="5 6" key="1">
    <citation type="submission" date="2020-03" db="EMBL/GenBank/DDBJ databases">
        <title>Soil Listeria distribution.</title>
        <authorList>
            <person name="Liao J."/>
            <person name="Wiedmann M."/>
        </authorList>
    </citation>
    <scope>NUCLEOTIDE SEQUENCE [LARGE SCALE GENOMIC DNA]</scope>
    <source>
        <strain evidence="5 6">FSL L7-0741</strain>
    </source>
</reference>
<evidence type="ECO:0000259" key="4">
    <source>
        <dbReference type="Pfam" id="PF02782"/>
    </source>
</evidence>
<protein>
    <recommendedName>
        <fullName evidence="4">Carbohydrate kinase FGGY C-terminal domain-containing protein</fullName>
    </recommendedName>
</protein>
<dbReference type="Pfam" id="PF02782">
    <property type="entry name" value="FGGY_C"/>
    <property type="match status" value="1"/>
</dbReference>
<dbReference type="PANTHER" id="PTHR43095:SF5">
    <property type="entry name" value="XYLULOSE KINASE"/>
    <property type="match status" value="1"/>
</dbReference>
<dbReference type="AlphaFoldDB" id="A0A7X0Y3U9"/>
<organism evidence="5 6">
    <name type="scientific">Listeria grandensis</name>
    <dbReference type="NCBI Taxonomy" id="1494963"/>
    <lineage>
        <taxon>Bacteria</taxon>
        <taxon>Bacillati</taxon>
        <taxon>Bacillota</taxon>
        <taxon>Bacilli</taxon>
        <taxon>Bacillales</taxon>
        <taxon>Listeriaceae</taxon>
        <taxon>Listeria</taxon>
    </lineage>
</organism>
<sequence length="171" mass="19105">MCCILEAISLTMKNRVDEMCAELGITLDNIIISGGGSNSTLLMQIFADVFGIPATRNEVNGSASLGAAICVAVALEVYPNYNTATKKMVRTRDQFEATLKNNILYSRINQEVYRDITATTDTILKKAATIFWKIKSVKRPFGGSFDTFFHDLQMNITKNFIYRNICIIIEI</sequence>
<dbReference type="InterPro" id="IPR018485">
    <property type="entry name" value="FGGY_C"/>
</dbReference>
<dbReference type="GO" id="GO:0005975">
    <property type="term" value="P:carbohydrate metabolic process"/>
    <property type="evidence" value="ECO:0007669"/>
    <property type="project" value="InterPro"/>
</dbReference>
<gene>
    <name evidence="5" type="ORF">HCA69_09055</name>
</gene>
<evidence type="ECO:0000256" key="1">
    <source>
        <dbReference type="ARBA" id="ARBA00009156"/>
    </source>
</evidence>
<proteinExistence type="inferred from homology"/>
<comment type="caution">
    <text evidence="5">The sequence shown here is derived from an EMBL/GenBank/DDBJ whole genome shotgun (WGS) entry which is preliminary data.</text>
</comment>
<name>A0A7X0Y3U9_9LIST</name>